<dbReference type="KEGG" id="srhi:H9L12_11375"/>
<evidence type="ECO:0000313" key="2">
    <source>
        <dbReference type="EMBL" id="QNN64826.1"/>
    </source>
</evidence>
<dbReference type="EMBL" id="CP060717">
    <property type="protein sequence ID" value="QNN64826.1"/>
    <property type="molecule type" value="Genomic_DNA"/>
</dbReference>
<dbReference type="RefSeq" id="WP_187541825.1">
    <property type="nucleotide sequence ID" value="NZ_CP060717.1"/>
</dbReference>
<organism evidence="2 3">
    <name type="scientific">Sphingomonas rhizophila</name>
    <dbReference type="NCBI Taxonomy" id="2071607"/>
    <lineage>
        <taxon>Bacteria</taxon>
        <taxon>Pseudomonadati</taxon>
        <taxon>Pseudomonadota</taxon>
        <taxon>Alphaproteobacteria</taxon>
        <taxon>Sphingomonadales</taxon>
        <taxon>Sphingomonadaceae</taxon>
        <taxon>Sphingomonas</taxon>
    </lineage>
</organism>
<evidence type="ECO:0000313" key="3">
    <source>
        <dbReference type="Proteomes" id="UP000515955"/>
    </source>
</evidence>
<feature type="chain" id="PRO_5028961681" description="PEP-CTERM sorting domain-containing protein" evidence="1">
    <location>
        <begin position="23"/>
        <end position="259"/>
    </location>
</feature>
<gene>
    <name evidence="2" type="ORF">H9L12_11375</name>
</gene>
<accession>A0A7G9SAF1</accession>
<keyword evidence="3" id="KW-1185">Reference proteome</keyword>
<protein>
    <recommendedName>
        <fullName evidence="4">PEP-CTERM sorting domain-containing protein</fullName>
    </recommendedName>
</protein>
<evidence type="ECO:0008006" key="4">
    <source>
        <dbReference type="Google" id="ProtNLM"/>
    </source>
</evidence>
<keyword evidence="1" id="KW-0732">Signal</keyword>
<reference evidence="2 3" key="1">
    <citation type="submission" date="2020-08" db="EMBL/GenBank/DDBJ databases">
        <title>Genome sequence of Sphingomonas rhizophila KACC 19189T.</title>
        <authorList>
            <person name="Hyun D.-W."/>
            <person name="Bae J.-W."/>
        </authorList>
    </citation>
    <scope>NUCLEOTIDE SEQUENCE [LARGE SCALE GENOMIC DNA]</scope>
    <source>
        <strain evidence="2 3">KACC 19189</strain>
    </source>
</reference>
<sequence>MFRKPLLLSVATALLGPSAALASDLTSFTTVTNTDVASFGIGYMRDTGTGTLNVSGVSGGVTAAYLFWHGPTNSTSPTANASVTFAGTDILGTNIGFSSDNFWGYSNSQSYRADVTSLFTGNGSYSLTNFTDASANVNGASLIIFYSDGNDANNQDVVLFNGNDANFENSYDALNWNAVLNGINYSGGAASMTLHVSDGQNFSSFDDGTLLLNGSPLASGGLFQGTACRWARVRMSGTADCGILRHTISPASLSKATIT</sequence>
<name>A0A7G9SAF1_9SPHN</name>
<evidence type="ECO:0000256" key="1">
    <source>
        <dbReference type="SAM" id="SignalP"/>
    </source>
</evidence>
<proteinExistence type="predicted"/>
<dbReference type="AlphaFoldDB" id="A0A7G9SAF1"/>
<dbReference type="Proteomes" id="UP000515955">
    <property type="component" value="Chromosome"/>
</dbReference>
<feature type="signal peptide" evidence="1">
    <location>
        <begin position="1"/>
        <end position="22"/>
    </location>
</feature>